<dbReference type="AlphaFoldDB" id="A0AAE3EP38"/>
<evidence type="ECO:0000256" key="1">
    <source>
        <dbReference type="SAM" id="SignalP"/>
    </source>
</evidence>
<evidence type="ECO:0000313" key="3">
    <source>
        <dbReference type="EMBL" id="MCF7567634.1"/>
    </source>
</evidence>
<name>A0AAE3EP38_9FLAO</name>
<comment type="caution">
    <text evidence="3">The sequence shown here is derived from an EMBL/GenBank/DDBJ whole genome shotgun (WGS) entry which is preliminary data.</text>
</comment>
<keyword evidence="4" id="KW-1185">Reference proteome</keyword>
<gene>
    <name evidence="3" type="ORF">L3X37_04550</name>
</gene>
<dbReference type="Proteomes" id="UP001199795">
    <property type="component" value="Unassembled WGS sequence"/>
</dbReference>
<dbReference type="SUPFAM" id="SSF49265">
    <property type="entry name" value="Fibronectin type III"/>
    <property type="match status" value="1"/>
</dbReference>
<feature type="chain" id="PRO_5042064716" description="Fibronectin type-III domain-containing protein" evidence="1">
    <location>
        <begin position="24"/>
        <end position="236"/>
    </location>
</feature>
<feature type="signal peptide" evidence="1">
    <location>
        <begin position="1"/>
        <end position="23"/>
    </location>
</feature>
<keyword evidence="1" id="KW-0732">Signal</keyword>
<feature type="domain" description="Fibronectin type-III" evidence="2">
    <location>
        <begin position="158"/>
        <end position="233"/>
    </location>
</feature>
<proteinExistence type="predicted"/>
<dbReference type="RefSeq" id="WP_237238983.1">
    <property type="nucleotide sequence ID" value="NZ_JAKKDU010000004.1"/>
</dbReference>
<dbReference type="InterPro" id="IPR003961">
    <property type="entry name" value="FN3_dom"/>
</dbReference>
<dbReference type="Gene3D" id="2.60.40.10">
    <property type="entry name" value="Immunoglobulins"/>
    <property type="match status" value="1"/>
</dbReference>
<dbReference type="EMBL" id="JAKKDU010000004">
    <property type="protein sequence ID" value="MCF7567634.1"/>
    <property type="molecule type" value="Genomic_DNA"/>
</dbReference>
<evidence type="ECO:0000313" key="4">
    <source>
        <dbReference type="Proteomes" id="UP001199795"/>
    </source>
</evidence>
<dbReference type="InterPro" id="IPR036116">
    <property type="entry name" value="FN3_sf"/>
</dbReference>
<protein>
    <recommendedName>
        <fullName evidence="2">Fibronectin type-III domain-containing protein</fullName>
    </recommendedName>
</protein>
<dbReference type="InterPro" id="IPR013783">
    <property type="entry name" value="Ig-like_fold"/>
</dbReference>
<organism evidence="3 4">
    <name type="scientific">Wocania arenilitoris</name>
    <dbReference type="NCBI Taxonomy" id="2044858"/>
    <lineage>
        <taxon>Bacteria</taxon>
        <taxon>Pseudomonadati</taxon>
        <taxon>Bacteroidota</taxon>
        <taxon>Flavobacteriia</taxon>
        <taxon>Flavobacteriales</taxon>
        <taxon>Flavobacteriaceae</taxon>
        <taxon>Wocania</taxon>
    </lineage>
</organism>
<dbReference type="PROSITE" id="PS51257">
    <property type="entry name" value="PROKAR_LIPOPROTEIN"/>
    <property type="match status" value="1"/>
</dbReference>
<sequence length="236" mass="25117">MKKLILNISVLLLILGCSSGGNDEPNPPVVEPPKKPVAAALSFPNQNSECTEGTNITDTNSTVLFKWNASANTDSYELVLKNLESGVSTTHTAATNEKSIELLRATPYSWYIISKSTEVSETAISATWKFYNAGAGVVNYAPFPATVVAPANSTNIAATTSTTLEWSASDVDDDIATYDVYFAISGETLIELSSGLTNTSLAGVTVSSGTNYKWYVITIDAHGNSSTSEVFEFTVD</sequence>
<reference evidence="3" key="1">
    <citation type="submission" date="2022-01" db="EMBL/GenBank/DDBJ databases">
        <title>Draft genome sequence of Sabulilitoribacter arenilitoris KCTC 52401.</title>
        <authorList>
            <person name="Oh J.-S."/>
        </authorList>
    </citation>
    <scope>NUCLEOTIDE SEQUENCE</scope>
    <source>
        <strain evidence="3">HMF6543</strain>
    </source>
</reference>
<accession>A0AAE3EP38</accession>
<evidence type="ECO:0000259" key="2">
    <source>
        <dbReference type="Pfam" id="PF00041"/>
    </source>
</evidence>
<dbReference type="Pfam" id="PF00041">
    <property type="entry name" value="fn3"/>
    <property type="match status" value="1"/>
</dbReference>